<accession>A0A7W9YIG4</accession>
<evidence type="ECO:0000313" key="1">
    <source>
        <dbReference type="EMBL" id="MBB6172752.1"/>
    </source>
</evidence>
<name>A0A7W9YIG4_9ACTN</name>
<dbReference type="AlphaFoldDB" id="A0A7W9YIG4"/>
<keyword evidence="2" id="KW-1185">Reference proteome</keyword>
<protein>
    <submittedName>
        <fullName evidence="1">Uncharacterized protein</fullName>
    </submittedName>
</protein>
<dbReference type="RefSeq" id="WP_184076004.1">
    <property type="nucleotide sequence ID" value="NZ_JACHDS010000001.1"/>
</dbReference>
<reference evidence="1 2" key="1">
    <citation type="submission" date="2020-08" db="EMBL/GenBank/DDBJ databases">
        <title>Sequencing the genomes of 1000 actinobacteria strains.</title>
        <authorList>
            <person name="Klenk H.-P."/>
        </authorList>
    </citation>
    <scope>NUCLEOTIDE SEQUENCE [LARGE SCALE GENOMIC DNA]</scope>
    <source>
        <strain evidence="1 2">DSM 46659</strain>
    </source>
</reference>
<organism evidence="1 2">
    <name type="scientific">Nocardiopsis mwathae</name>
    <dbReference type="NCBI Taxonomy" id="1472723"/>
    <lineage>
        <taxon>Bacteria</taxon>
        <taxon>Bacillati</taxon>
        <taxon>Actinomycetota</taxon>
        <taxon>Actinomycetes</taxon>
        <taxon>Streptosporangiales</taxon>
        <taxon>Nocardiopsidaceae</taxon>
        <taxon>Nocardiopsis</taxon>
    </lineage>
</organism>
<gene>
    <name evidence="1" type="ORF">HNR23_002812</name>
</gene>
<sequence length="59" mass="5996">MPVILARGGDQREPIAPIGRGAAPETALCGGVKIPLKPRERALRGAGGPGVNVGDDYFG</sequence>
<evidence type="ECO:0000313" key="2">
    <source>
        <dbReference type="Proteomes" id="UP000546642"/>
    </source>
</evidence>
<comment type="caution">
    <text evidence="1">The sequence shown here is derived from an EMBL/GenBank/DDBJ whole genome shotgun (WGS) entry which is preliminary data.</text>
</comment>
<dbReference type="Proteomes" id="UP000546642">
    <property type="component" value="Unassembled WGS sequence"/>
</dbReference>
<proteinExistence type="predicted"/>
<dbReference type="EMBL" id="JACHDS010000001">
    <property type="protein sequence ID" value="MBB6172752.1"/>
    <property type="molecule type" value="Genomic_DNA"/>
</dbReference>